<dbReference type="PANTHER" id="PTHR11103">
    <property type="entry name" value="SLR1189 PROTEIN"/>
    <property type="match status" value="1"/>
</dbReference>
<dbReference type="InterPro" id="IPR017226">
    <property type="entry name" value="BHMT-like"/>
</dbReference>
<dbReference type="OrthoDB" id="9803687at2"/>
<evidence type="ECO:0000313" key="7">
    <source>
        <dbReference type="Proteomes" id="UP000001887"/>
    </source>
</evidence>
<dbReference type="KEGG" id="psl:Psta_1177"/>
<organism evidence="6 7">
    <name type="scientific">Pirellula staleyi (strain ATCC 27377 / DSM 6068 / ICPB 4128)</name>
    <name type="common">Pirella staleyi</name>
    <dbReference type="NCBI Taxonomy" id="530564"/>
    <lineage>
        <taxon>Bacteria</taxon>
        <taxon>Pseudomonadati</taxon>
        <taxon>Planctomycetota</taxon>
        <taxon>Planctomycetia</taxon>
        <taxon>Pirellulales</taxon>
        <taxon>Pirellulaceae</taxon>
        <taxon>Pirellula</taxon>
    </lineage>
</organism>
<dbReference type="GO" id="GO:0032259">
    <property type="term" value="P:methylation"/>
    <property type="evidence" value="ECO:0007669"/>
    <property type="project" value="UniProtKB-KW"/>
</dbReference>
<evidence type="ECO:0000259" key="5">
    <source>
        <dbReference type="PROSITE" id="PS50970"/>
    </source>
</evidence>
<dbReference type="Proteomes" id="UP000001887">
    <property type="component" value="Chromosome"/>
</dbReference>
<evidence type="ECO:0000256" key="1">
    <source>
        <dbReference type="ARBA" id="ARBA00022603"/>
    </source>
</evidence>
<keyword evidence="7" id="KW-1185">Reference proteome</keyword>
<keyword evidence="3 4" id="KW-0479">Metal-binding</keyword>
<dbReference type="STRING" id="530564.Psta_1177"/>
<feature type="binding site" evidence="4">
    <location>
        <position position="275"/>
    </location>
    <ligand>
        <name>Zn(2+)</name>
        <dbReference type="ChEBI" id="CHEBI:29105"/>
    </ligand>
</feature>
<proteinExistence type="predicted"/>
<comment type="cofactor">
    <cofactor evidence="3">
        <name>Zn(2+)</name>
        <dbReference type="ChEBI" id="CHEBI:29105"/>
    </cofactor>
    <text evidence="3">Binds 1 zinc ion per subunit.</text>
</comment>
<dbReference type="Gene3D" id="3.20.20.330">
    <property type="entry name" value="Homocysteine-binding-like domain"/>
    <property type="match status" value="1"/>
</dbReference>
<sequence length="293" mass="31511">MNRNWKLLNGELLLLDGATGTELNRRGLDTGLPMWSANALTTDTGLNVLRQIHLDYLQAGADILTANTFRTHRRALASKVHAARELTMRAVATAQEAIAEFGQAAQVAGSVSPLEDCYRPDLVPPDDMCRAEHSERIQHLVDAGVDLLLIETMSSIREAVIAAKLATITGLPTLVSFVCDGEGRILSGEPVAVAAELLLPLGVKALGVNCGPAHTLAKPLVELRRICGPDFPLIAYGNIGYADEAQGWINTDAESPESYLHHAETWPAQILGGCCGTTPAHIRRLRVRSNDTT</sequence>
<gene>
    <name evidence="6" type="ordered locus">Psta_1177</name>
</gene>
<dbReference type="InterPro" id="IPR003726">
    <property type="entry name" value="HCY_dom"/>
</dbReference>
<evidence type="ECO:0000256" key="2">
    <source>
        <dbReference type="ARBA" id="ARBA00022679"/>
    </source>
</evidence>
<keyword evidence="3 4" id="KW-0862">Zinc</keyword>
<accession>D2R929</accession>
<protein>
    <submittedName>
        <fullName evidence="6">Homocysteine S-methyltransferase</fullName>
    </submittedName>
</protein>
<dbReference type="InterPro" id="IPR036589">
    <property type="entry name" value="HCY_dom_sf"/>
</dbReference>
<dbReference type="PANTHER" id="PTHR11103:SF18">
    <property type="entry name" value="SLR1189 PROTEIN"/>
    <property type="match status" value="1"/>
</dbReference>
<dbReference type="PROSITE" id="PS50970">
    <property type="entry name" value="HCY"/>
    <property type="match status" value="1"/>
</dbReference>
<name>D2R929_PIRSD</name>
<dbReference type="PIRSF" id="PIRSF037505">
    <property type="entry name" value="Betaine_HMT"/>
    <property type="match status" value="1"/>
</dbReference>
<dbReference type="AlphaFoldDB" id="D2R929"/>
<dbReference type="GO" id="GO:0008168">
    <property type="term" value="F:methyltransferase activity"/>
    <property type="evidence" value="ECO:0007669"/>
    <property type="project" value="UniProtKB-UniRule"/>
</dbReference>
<keyword evidence="2 4" id="KW-0808">Transferase</keyword>
<reference evidence="6 7" key="1">
    <citation type="journal article" date="2009" name="Stand. Genomic Sci.">
        <title>Complete genome sequence of Pirellula staleyi type strain (ATCC 27377).</title>
        <authorList>
            <person name="Clum A."/>
            <person name="Tindall B.J."/>
            <person name="Sikorski J."/>
            <person name="Ivanova N."/>
            <person name="Mavrommatis K."/>
            <person name="Lucas S."/>
            <person name="Glavina del Rio T."/>
            <person name="Nolan M."/>
            <person name="Chen F."/>
            <person name="Tice H."/>
            <person name="Pitluck S."/>
            <person name="Cheng J.F."/>
            <person name="Chertkov O."/>
            <person name="Brettin T."/>
            <person name="Han C."/>
            <person name="Detter J.C."/>
            <person name="Kuske C."/>
            <person name="Bruce D."/>
            <person name="Goodwin L."/>
            <person name="Ovchinikova G."/>
            <person name="Pati A."/>
            <person name="Mikhailova N."/>
            <person name="Chen A."/>
            <person name="Palaniappan K."/>
            <person name="Land M."/>
            <person name="Hauser L."/>
            <person name="Chang Y.J."/>
            <person name="Jeffries C.D."/>
            <person name="Chain P."/>
            <person name="Rohde M."/>
            <person name="Goker M."/>
            <person name="Bristow J."/>
            <person name="Eisen J.A."/>
            <person name="Markowitz V."/>
            <person name="Hugenholtz P."/>
            <person name="Kyrpides N.C."/>
            <person name="Klenk H.P."/>
            <person name="Lapidus A."/>
        </authorList>
    </citation>
    <scope>NUCLEOTIDE SEQUENCE [LARGE SCALE GENOMIC DNA]</scope>
    <source>
        <strain evidence="7">ATCC 27377 / DSM 6068 / ICPB 4128</strain>
    </source>
</reference>
<keyword evidence="1 4" id="KW-0489">Methyltransferase</keyword>
<evidence type="ECO:0000313" key="6">
    <source>
        <dbReference type="EMBL" id="ADB15856.1"/>
    </source>
</evidence>
<dbReference type="EMBL" id="CP001848">
    <property type="protein sequence ID" value="ADB15856.1"/>
    <property type="molecule type" value="Genomic_DNA"/>
</dbReference>
<feature type="binding site" evidence="3 4">
    <location>
        <position position="210"/>
    </location>
    <ligand>
        <name>Zn(2+)</name>
        <dbReference type="ChEBI" id="CHEBI:29105"/>
    </ligand>
</feature>
<dbReference type="eggNOG" id="COG2040">
    <property type="taxonomic scope" value="Bacteria"/>
</dbReference>
<dbReference type="GO" id="GO:0008270">
    <property type="term" value="F:zinc ion binding"/>
    <property type="evidence" value="ECO:0007669"/>
    <property type="project" value="InterPro"/>
</dbReference>
<dbReference type="Pfam" id="PF02574">
    <property type="entry name" value="S-methyl_trans"/>
    <property type="match status" value="1"/>
</dbReference>
<evidence type="ECO:0000256" key="4">
    <source>
        <dbReference type="PROSITE-ProRule" id="PRU00333"/>
    </source>
</evidence>
<evidence type="ECO:0000256" key="3">
    <source>
        <dbReference type="PIRSR" id="PIRSR037505-2"/>
    </source>
</evidence>
<dbReference type="HOGENOM" id="CLU_004914_3_0_0"/>
<feature type="binding site" evidence="4">
    <location>
        <position position="274"/>
    </location>
    <ligand>
        <name>Zn(2+)</name>
        <dbReference type="ChEBI" id="CHEBI:29105"/>
    </ligand>
</feature>
<dbReference type="GO" id="GO:0009086">
    <property type="term" value="P:methionine biosynthetic process"/>
    <property type="evidence" value="ECO:0007669"/>
    <property type="project" value="InterPro"/>
</dbReference>
<feature type="domain" description="Hcy-binding" evidence="5">
    <location>
        <begin position="1"/>
        <end position="289"/>
    </location>
</feature>
<dbReference type="SUPFAM" id="SSF82282">
    <property type="entry name" value="Homocysteine S-methyltransferase"/>
    <property type="match status" value="1"/>
</dbReference>